<dbReference type="InterPro" id="IPR009664">
    <property type="entry name" value="Ppnp"/>
</dbReference>
<comment type="catalytic activity">
    <reaction evidence="3">
        <text>a purine D-ribonucleoside + phosphate = a purine nucleobase + alpha-D-ribose 1-phosphate</text>
        <dbReference type="Rhea" id="RHEA:19805"/>
        <dbReference type="ChEBI" id="CHEBI:26386"/>
        <dbReference type="ChEBI" id="CHEBI:43474"/>
        <dbReference type="ChEBI" id="CHEBI:57720"/>
        <dbReference type="ChEBI" id="CHEBI:142355"/>
        <dbReference type="EC" id="2.4.2.1"/>
    </reaction>
</comment>
<dbReference type="PANTHER" id="PTHR36540:SF1">
    <property type="entry name" value="PYRIMIDINE_PURINE NUCLEOSIDE PHOSPHORYLASE"/>
    <property type="match status" value="1"/>
</dbReference>
<dbReference type="OrthoDB" id="9793848at2"/>
<dbReference type="GO" id="GO:0016154">
    <property type="term" value="F:pyrimidine-nucleoside phosphorylase activity"/>
    <property type="evidence" value="ECO:0007669"/>
    <property type="project" value="UniProtKB-UniRule"/>
</dbReference>
<protein>
    <recommendedName>
        <fullName evidence="3">Pyrimidine/purine nucleoside phosphorylase</fullName>
        <ecNumber evidence="3">2.4.2.1</ecNumber>
        <ecNumber evidence="3">2.4.2.2</ecNumber>
    </recommendedName>
    <alternativeName>
        <fullName evidence="3">Adenosine phosphorylase</fullName>
    </alternativeName>
    <alternativeName>
        <fullName evidence="3">Cytidine phosphorylase</fullName>
    </alternativeName>
    <alternativeName>
        <fullName evidence="3">Guanosine phosphorylase</fullName>
    </alternativeName>
    <alternativeName>
        <fullName evidence="3">Inosine phosphorylase</fullName>
    </alternativeName>
    <alternativeName>
        <fullName evidence="3">Thymidine phosphorylase</fullName>
    </alternativeName>
    <alternativeName>
        <fullName evidence="3">Uridine phosphorylase</fullName>
    </alternativeName>
    <alternativeName>
        <fullName evidence="3">Xanthosine phosphorylase</fullName>
    </alternativeName>
</protein>
<dbReference type="FunFam" id="2.60.120.10:FF:000016">
    <property type="entry name" value="Pyrimidine/purine nucleoside phosphorylase"/>
    <property type="match status" value="1"/>
</dbReference>
<comment type="catalytic activity">
    <reaction evidence="3">
        <text>guanosine + phosphate = alpha-D-ribose 1-phosphate + guanine</text>
        <dbReference type="Rhea" id="RHEA:13233"/>
        <dbReference type="ChEBI" id="CHEBI:16235"/>
        <dbReference type="ChEBI" id="CHEBI:16750"/>
        <dbReference type="ChEBI" id="CHEBI:43474"/>
        <dbReference type="ChEBI" id="CHEBI:57720"/>
        <dbReference type="EC" id="2.4.2.1"/>
    </reaction>
</comment>
<evidence type="ECO:0000313" key="4">
    <source>
        <dbReference type="EMBL" id="TWX58700.1"/>
    </source>
</evidence>
<dbReference type="InterPro" id="IPR014710">
    <property type="entry name" value="RmlC-like_jellyroll"/>
</dbReference>
<dbReference type="PANTHER" id="PTHR36540">
    <property type="entry name" value="PYRIMIDINE/PURINE NUCLEOSIDE PHOSPHORYLASE"/>
    <property type="match status" value="1"/>
</dbReference>
<dbReference type="SUPFAM" id="SSF51182">
    <property type="entry name" value="RmlC-like cupins"/>
    <property type="match status" value="1"/>
</dbReference>
<dbReference type="RefSeq" id="WP_146796539.1">
    <property type="nucleotide sequence ID" value="NZ_VOLP01000002.1"/>
</dbReference>
<accession>A0A5C6QC84</accession>
<evidence type="ECO:0000313" key="5">
    <source>
        <dbReference type="EMBL" id="TWX66576.1"/>
    </source>
</evidence>
<proteinExistence type="inferred from homology"/>
<dbReference type="Proteomes" id="UP000321525">
    <property type="component" value="Unassembled WGS sequence"/>
</dbReference>
<evidence type="ECO:0000313" key="6">
    <source>
        <dbReference type="Proteomes" id="UP000321525"/>
    </source>
</evidence>
<dbReference type="InterPro" id="IPR011051">
    <property type="entry name" value="RmlC_Cupin_sf"/>
</dbReference>
<comment type="similarity">
    <text evidence="3">Belongs to the nucleoside phosphorylase PpnP family.</text>
</comment>
<gene>
    <name evidence="3" type="primary">ppnP</name>
    <name evidence="4" type="ORF">ESZ26_11255</name>
    <name evidence="5" type="ORF">ESZ27_10085</name>
</gene>
<dbReference type="Proteomes" id="UP000321917">
    <property type="component" value="Unassembled WGS sequence"/>
</dbReference>
<name>A0A5C6QC84_9GAMM</name>
<dbReference type="EMBL" id="VOLR01000014">
    <property type="protein sequence ID" value="TWX58700.1"/>
    <property type="molecule type" value="Genomic_DNA"/>
</dbReference>
<dbReference type="Pfam" id="PF06865">
    <property type="entry name" value="Ppnp"/>
    <property type="match status" value="1"/>
</dbReference>
<dbReference type="EC" id="2.4.2.1" evidence="3"/>
<comment type="caution">
    <text evidence="5">The sequence shown here is derived from an EMBL/GenBank/DDBJ whole genome shotgun (WGS) entry which is preliminary data.</text>
</comment>
<comment type="catalytic activity">
    <reaction evidence="3">
        <text>xanthosine + phosphate = alpha-D-ribose 1-phosphate + xanthine</text>
        <dbReference type="Rhea" id="RHEA:27638"/>
        <dbReference type="ChEBI" id="CHEBI:17712"/>
        <dbReference type="ChEBI" id="CHEBI:18107"/>
        <dbReference type="ChEBI" id="CHEBI:43474"/>
        <dbReference type="ChEBI" id="CHEBI:57720"/>
        <dbReference type="EC" id="2.4.2.1"/>
    </reaction>
</comment>
<evidence type="ECO:0000256" key="3">
    <source>
        <dbReference type="HAMAP-Rule" id="MF_01537"/>
    </source>
</evidence>
<evidence type="ECO:0000313" key="7">
    <source>
        <dbReference type="Proteomes" id="UP000321917"/>
    </source>
</evidence>
<keyword evidence="2 3" id="KW-0808">Transferase</keyword>
<dbReference type="EC" id="2.4.2.2" evidence="3"/>
<reference evidence="5 7" key="1">
    <citation type="submission" date="2019-07" db="EMBL/GenBank/DDBJ databases">
        <title>Genomes of sea-ice associated Colwellia species.</title>
        <authorList>
            <person name="Bowman J.P."/>
        </authorList>
    </citation>
    <scope>NUCLEOTIDE SEQUENCE [LARGE SCALE GENOMIC DNA]</scope>
    <source>
        <strain evidence="4 6">ACAM 607</strain>
        <strain evidence="5 7">IC036</strain>
    </source>
</reference>
<dbReference type="AlphaFoldDB" id="A0A5C6QC84"/>
<dbReference type="GO" id="GO:0004731">
    <property type="term" value="F:purine-nucleoside phosphorylase activity"/>
    <property type="evidence" value="ECO:0007669"/>
    <property type="project" value="UniProtKB-UniRule"/>
</dbReference>
<comment type="catalytic activity">
    <reaction evidence="3">
        <text>inosine + phosphate = alpha-D-ribose 1-phosphate + hypoxanthine</text>
        <dbReference type="Rhea" id="RHEA:27646"/>
        <dbReference type="ChEBI" id="CHEBI:17368"/>
        <dbReference type="ChEBI" id="CHEBI:17596"/>
        <dbReference type="ChEBI" id="CHEBI:43474"/>
        <dbReference type="ChEBI" id="CHEBI:57720"/>
        <dbReference type="EC" id="2.4.2.1"/>
    </reaction>
</comment>
<dbReference type="Gene3D" id="2.60.120.10">
    <property type="entry name" value="Jelly Rolls"/>
    <property type="match status" value="1"/>
</dbReference>
<evidence type="ECO:0000256" key="2">
    <source>
        <dbReference type="ARBA" id="ARBA00022679"/>
    </source>
</evidence>
<dbReference type="EMBL" id="VOLQ01000017">
    <property type="protein sequence ID" value="TWX66576.1"/>
    <property type="molecule type" value="Genomic_DNA"/>
</dbReference>
<comment type="function">
    <text evidence="3">Catalyzes the phosphorolysis of diverse nucleosides, yielding D-ribose 1-phosphate and the respective free bases. Can use uridine, adenosine, guanosine, cytidine, thymidine, inosine and xanthosine as substrates. Also catalyzes the reverse reactions.</text>
</comment>
<comment type="catalytic activity">
    <reaction evidence="3">
        <text>thymidine + phosphate = 2-deoxy-alpha-D-ribose 1-phosphate + thymine</text>
        <dbReference type="Rhea" id="RHEA:16037"/>
        <dbReference type="ChEBI" id="CHEBI:17748"/>
        <dbReference type="ChEBI" id="CHEBI:17821"/>
        <dbReference type="ChEBI" id="CHEBI:43474"/>
        <dbReference type="ChEBI" id="CHEBI:57259"/>
        <dbReference type="EC" id="2.4.2.2"/>
    </reaction>
</comment>
<keyword evidence="1 3" id="KW-0328">Glycosyltransferase</keyword>
<sequence>MTEFKNVTLTKAANVYFDGKVTSRKVTLADGSVVTLGIMMPGEYTFATAEKELMEIIAGEVEILLPNETQWQSISAGGHFYVDGDAKFDIKVKSLADYCCSYIAA</sequence>
<organism evidence="5 7">
    <name type="scientific">Colwellia hornerae</name>
    <dbReference type="NCBI Taxonomy" id="89402"/>
    <lineage>
        <taxon>Bacteria</taxon>
        <taxon>Pseudomonadati</taxon>
        <taxon>Pseudomonadota</taxon>
        <taxon>Gammaproteobacteria</taxon>
        <taxon>Alteromonadales</taxon>
        <taxon>Colwelliaceae</taxon>
        <taxon>Colwellia</taxon>
    </lineage>
</organism>
<dbReference type="GO" id="GO:0005829">
    <property type="term" value="C:cytosol"/>
    <property type="evidence" value="ECO:0007669"/>
    <property type="project" value="TreeGrafter"/>
</dbReference>
<comment type="catalytic activity">
    <reaction evidence="3">
        <text>cytidine + phosphate = cytosine + alpha-D-ribose 1-phosphate</text>
        <dbReference type="Rhea" id="RHEA:52540"/>
        <dbReference type="ChEBI" id="CHEBI:16040"/>
        <dbReference type="ChEBI" id="CHEBI:17562"/>
        <dbReference type="ChEBI" id="CHEBI:43474"/>
        <dbReference type="ChEBI" id="CHEBI:57720"/>
        <dbReference type="EC" id="2.4.2.2"/>
    </reaction>
</comment>
<dbReference type="HAMAP" id="MF_01537">
    <property type="entry name" value="Nucleos_phosphorylase_PpnP"/>
    <property type="match status" value="1"/>
</dbReference>
<keyword evidence="6" id="KW-1185">Reference proteome</keyword>
<comment type="catalytic activity">
    <reaction evidence="3">
        <text>adenosine + phosphate = alpha-D-ribose 1-phosphate + adenine</text>
        <dbReference type="Rhea" id="RHEA:27642"/>
        <dbReference type="ChEBI" id="CHEBI:16335"/>
        <dbReference type="ChEBI" id="CHEBI:16708"/>
        <dbReference type="ChEBI" id="CHEBI:43474"/>
        <dbReference type="ChEBI" id="CHEBI:57720"/>
        <dbReference type="EC" id="2.4.2.1"/>
    </reaction>
</comment>
<dbReference type="CDD" id="cd20296">
    <property type="entry name" value="cupin_PpnP-like"/>
    <property type="match status" value="1"/>
</dbReference>
<evidence type="ECO:0000256" key="1">
    <source>
        <dbReference type="ARBA" id="ARBA00022676"/>
    </source>
</evidence>
<comment type="catalytic activity">
    <reaction evidence="3">
        <text>uridine + phosphate = alpha-D-ribose 1-phosphate + uracil</text>
        <dbReference type="Rhea" id="RHEA:24388"/>
        <dbReference type="ChEBI" id="CHEBI:16704"/>
        <dbReference type="ChEBI" id="CHEBI:17568"/>
        <dbReference type="ChEBI" id="CHEBI:43474"/>
        <dbReference type="ChEBI" id="CHEBI:57720"/>
        <dbReference type="EC" id="2.4.2.2"/>
    </reaction>
</comment>